<dbReference type="HOGENOM" id="CLU_2508919_0_0_5"/>
<dbReference type="EMBL" id="CP001029">
    <property type="protein sequence ID" value="ACB78387.1"/>
    <property type="molecule type" value="Genomic_DNA"/>
</dbReference>
<dbReference type="AlphaFoldDB" id="B1ZG55"/>
<dbReference type="Proteomes" id="UP000007136">
    <property type="component" value="Chromosome"/>
</dbReference>
<evidence type="ECO:0000313" key="2">
    <source>
        <dbReference type="Proteomes" id="UP000007136"/>
    </source>
</evidence>
<reference evidence="1" key="1">
    <citation type="submission" date="2008-04" db="EMBL/GenBank/DDBJ databases">
        <title>Complete sequence of chromosome of Methylobacterium populi BJ001.</title>
        <authorList>
            <consortium name="US DOE Joint Genome Institute"/>
            <person name="Copeland A."/>
            <person name="Lucas S."/>
            <person name="Lapidus A."/>
            <person name="Glavina del Rio T."/>
            <person name="Dalin E."/>
            <person name="Tice H."/>
            <person name="Bruce D."/>
            <person name="Goodwin L."/>
            <person name="Pitluck S."/>
            <person name="Chertkov O."/>
            <person name="Brettin T."/>
            <person name="Detter J.C."/>
            <person name="Han C."/>
            <person name="Kuske C.R."/>
            <person name="Schmutz J."/>
            <person name="Larimer F."/>
            <person name="Land M."/>
            <person name="Hauser L."/>
            <person name="Kyrpides N."/>
            <person name="Mikhailova N."/>
            <person name="Marx C."/>
            <person name="Richardson P."/>
        </authorList>
    </citation>
    <scope>NUCLEOTIDE SEQUENCE [LARGE SCALE GENOMIC DNA]</scope>
    <source>
        <strain evidence="1">BJ001</strain>
    </source>
</reference>
<dbReference type="STRING" id="441620.Mpop_0199"/>
<proteinExistence type="predicted"/>
<name>B1ZG55_METPB</name>
<accession>B1ZG55</accession>
<evidence type="ECO:0000313" key="1">
    <source>
        <dbReference type="EMBL" id="ACB78387.1"/>
    </source>
</evidence>
<sequence length="85" mass="9699">MTIQQALEAIREFDLRASYDAANAEYRVDFTRKDPRYIPVLPGHGSAFFTEEASIALSVAERMCDASWYLDPAAHRRHITFIHGL</sequence>
<dbReference type="RefSeq" id="WP_012452151.1">
    <property type="nucleotide sequence ID" value="NC_010725.1"/>
</dbReference>
<organism evidence="1 2">
    <name type="scientific">Methylorubrum populi (strain ATCC BAA-705 / NCIMB 13946 / BJ001)</name>
    <name type="common">Methylobacterium populi</name>
    <dbReference type="NCBI Taxonomy" id="441620"/>
    <lineage>
        <taxon>Bacteria</taxon>
        <taxon>Pseudomonadati</taxon>
        <taxon>Pseudomonadota</taxon>
        <taxon>Alphaproteobacteria</taxon>
        <taxon>Hyphomicrobiales</taxon>
        <taxon>Methylobacteriaceae</taxon>
        <taxon>Methylorubrum</taxon>
    </lineage>
</organism>
<gene>
    <name evidence="1" type="ordered locus">Mpop_0199</name>
</gene>
<protein>
    <submittedName>
        <fullName evidence="1">Uncharacterized protein</fullName>
    </submittedName>
</protein>
<dbReference type="KEGG" id="mpo:Mpop_0199"/>